<dbReference type="NCBIfam" id="TIGR00231">
    <property type="entry name" value="small_GTP"/>
    <property type="match status" value="1"/>
</dbReference>
<accession>A0A6S6TXV0</accession>
<dbReference type="GO" id="GO:0002098">
    <property type="term" value="P:tRNA wobble uridine modification"/>
    <property type="evidence" value="ECO:0007669"/>
    <property type="project" value="TreeGrafter"/>
</dbReference>
<comment type="subcellular location">
    <subcellularLocation>
        <location evidence="1">Membrane</location>
        <topology evidence="1">Multi-pass membrane protein</topology>
    </subcellularLocation>
</comment>
<dbReference type="GO" id="GO:0005525">
    <property type="term" value="F:GTP binding"/>
    <property type="evidence" value="ECO:0007669"/>
    <property type="project" value="InterPro"/>
</dbReference>
<dbReference type="Pfam" id="PF05128">
    <property type="entry name" value="DUF697"/>
    <property type="match status" value="1"/>
</dbReference>
<name>A0A6S6TXV0_9GAMM</name>
<feature type="region of interest" description="Disordered" evidence="5">
    <location>
        <begin position="1"/>
        <end position="20"/>
    </location>
</feature>
<dbReference type="Pfam" id="PF01926">
    <property type="entry name" value="MMR_HSR1"/>
    <property type="match status" value="1"/>
</dbReference>
<proteinExistence type="predicted"/>
<dbReference type="GO" id="GO:0005737">
    <property type="term" value="C:cytoplasm"/>
    <property type="evidence" value="ECO:0007669"/>
    <property type="project" value="TreeGrafter"/>
</dbReference>
<dbReference type="GO" id="GO:0030488">
    <property type="term" value="P:tRNA methylation"/>
    <property type="evidence" value="ECO:0007669"/>
    <property type="project" value="TreeGrafter"/>
</dbReference>
<sequence length="452" mass="49487">MQNSLPNWFSTTKKSNEENEDIECTGDSHIELARESLNQLLTDSRVPDSIREKLSGEYQKVKTMLDKIEHGHIHIAVFGRVSVGKSSVLNALIGKEVFSTSILHGETKTVGMEAWEEYQDGGVYLLDTPGINEIDGDEREEMAHEVAGRADLLLFVIDSDLTDVEMEALKIVAETQRPILLIVNKSDQYNENEQLQLRKIIRDRVKNVIAPENILFTAAQPAQQTVIMVDDDGNETETVRQRPADIVNLKSRLWDIIEAEGKTLSALNAALFAGDLSEQVGRSLLVARKDTAEQTIRMYCIGKGVAVAINPIPIADLAAAAAVDVSMIVHLSKIYGLPMTKSEAGGLIKTIAAQMLLLYGTAWATHFLSSALKLGTGGLSTVITAAAQGAIAYFSTLVVGQAAESYLAKGKSWGDAGPKFAVQEILDSLDRDSVMSEAREEIMEYIRKTIRK</sequence>
<evidence type="ECO:0000259" key="6">
    <source>
        <dbReference type="Pfam" id="PF01926"/>
    </source>
</evidence>
<evidence type="ECO:0000256" key="2">
    <source>
        <dbReference type="ARBA" id="ARBA00022692"/>
    </source>
</evidence>
<dbReference type="InterPro" id="IPR005225">
    <property type="entry name" value="Small_GTP-bd"/>
</dbReference>
<dbReference type="EMBL" id="CACVAY010000105">
    <property type="protein sequence ID" value="CAA6821610.1"/>
    <property type="molecule type" value="Genomic_DNA"/>
</dbReference>
<feature type="domain" description="G" evidence="6">
    <location>
        <begin position="74"/>
        <end position="185"/>
    </location>
</feature>
<organism evidence="7">
    <name type="scientific">uncultured Thiotrichaceae bacterium</name>
    <dbReference type="NCBI Taxonomy" id="298394"/>
    <lineage>
        <taxon>Bacteria</taxon>
        <taxon>Pseudomonadati</taxon>
        <taxon>Pseudomonadota</taxon>
        <taxon>Gammaproteobacteria</taxon>
        <taxon>Thiotrichales</taxon>
        <taxon>Thiotrichaceae</taxon>
        <taxon>environmental samples</taxon>
    </lineage>
</organism>
<feature type="compositionally biased region" description="Polar residues" evidence="5">
    <location>
        <begin position="1"/>
        <end position="13"/>
    </location>
</feature>
<dbReference type="InterPro" id="IPR027417">
    <property type="entry name" value="P-loop_NTPase"/>
</dbReference>
<keyword evidence="3" id="KW-1133">Transmembrane helix</keyword>
<evidence type="ECO:0000256" key="1">
    <source>
        <dbReference type="ARBA" id="ARBA00004141"/>
    </source>
</evidence>
<dbReference type="InterPro" id="IPR021147">
    <property type="entry name" value="DUF697"/>
</dbReference>
<evidence type="ECO:0000256" key="3">
    <source>
        <dbReference type="ARBA" id="ARBA00022989"/>
    </source>
</evidence>
<dbReference type="PANTHER" id="PTHR42714">
    <property type="entry name" value="TRNA MODIFICATION GTPASE GTPBP3"/>
    <property type="match status" value="1"/>
</dbReference>
<dbReference type="Gene3D" id="3.40.50.300">
    <property type="entry name" value="P-loop containing nucleotide triphosphate hydrolases"/>
    <property type="match status" value="1"/>
</dbReference>
<dbReference type="SUPFAM" id="SSF52540">
    <property type="entry name" value="P-loop containing nucleoside triphosphate hydrolases"/>
    <property type="match status" value="1"/>
</dbReference>
<evidence type="ECO:0000256" key="4">
    <source>
        <dbReference type="ARBA" id="ARBA00023136"/>
    </source>
</evidence>
<dbReference type="PANTHER" id="PTHR42714:SF6">
    <property type="entry name" value="TRANSLATION INITIATION FACTOR IF-2"/>
    <property type="match status" value="1"/>
</dbReference>
<reference evidence="7" key="1">
    <citation type="submission" date="2020-01" db="EMBL/GenBank/DDBJ databases">
        <authorList>
            <person name="Meier V. D."/>
            <person name="Meier V D."/>
        </authorList>
    </citation>
    <scope>NUCLEOTIDE SEQUENCE</scope>
    <source>
        <strain evidence="7">HLG_WM_MAG_07</strain>
    </source>
</reference>
<keyword evidence="4" id="KW-0472">Membrane</keyword>
<dbReference type="CDD" id="cd00880">
    <property type="entry name" value="Era_like"/>
    <property type="match status" value="1"/>
</dbReference>
<evidence type="ECO:0000256" key="5">
    <source>
        <dbReference type="SAM" id="MobiDB-lite"/>
    </source>
</evidence>
<dbReference type="InterPro" id="IPR006073">
    <property type="entry name" value="GTP-bd"/>
</dbReference>
<protein>
    <submittedName>
        <fullName evidence="7">GTP-binding protein HSR1</fullName>
    </submittedName>
</protein>
<evidence type="ECO:0000313" key="7">
    <source>
        <dbReference type="EMBL" id="CAA6821610.1"/>
    </source>
</evidence>
<dbReference type="AlphaFoldDB" id="A0A6S6TXV0"/>
<keyword evidence="2" id="KW-0812">Transmembrane</keyword>
<dbReference type="GO" id="GO:0016020">
    <property type="term" value="C:membrane"/>
    <property type="evidence" value="ECO:0007669"/>
    <property type="project" value="UniProtKB-SubCell"/>
</dbReference>
<gene>
    <name evidence="7" type="ORF">HELGO_WM20019</name>
</gene>